<feature type="compositionally biased region" description="Polar residues" evidence="5">
    <location>
        <begin position="394"/>
        <end position="407"/>
    </location>
</feature>
<comment type="caution">
    <text evidence="9">The sequence shown here is derived from an EMBL/GenBank/DDBJ whole genome shotgun (WGS) entry which is preliminary data.</text>
</comment>
<feature type="compositionally biased region" description="Basic and acidic residues" evidence="5">
    <location>
        <begin position="1857"/>
        <end position="1909"/>
    </location>
</feature>
<protein>
    <recommendedName>
        <fullName evidence="3">THO complex subunit 2</fullName>
    </recommendedName>
</protein>
<dbReference type="GeneID" id="30152779"/>
<dbReference type="PANTHER" id="PTHR21597:SF0">
    <property type="entry name" value="THO COMPLEX SUBUNIT 2"/>
    <property type="match status" value="1"/>
</dbReference>
<reference evidence="9 10" key="1">
    <citation type="submission" date="2016-06" db="EMBL/GenBank/DDBJ databases">
        <title>Evolution of pathogenesis and genome organization in the Tremellales.</title>
        <authorList>
            <person name="Cuomo C."/>
            <person name="Litvintseva A."/>
            <person name="Heitman J."/>
            <person name="Chen Y."/>
            <person name="Sun S."/>
            <person name="Springer D."/>
            <person name="Dromer F."/>
            <person name="Young S."/>
            <person name="Zeng Q."/>
            <person name="Chapman S."/>
            <person name="Gujja S."/>
            <person name="Saif S."/>
            <person name="Birren B."/>
        </authorList>
    </citation>
    <scope>NUCLEOTIDE SEQUENCE [LARGE SCALE GENOMIC DNA]</scope>
    <source>
        <strain evidence="9 10">CBS 6039</strain>
    </source>
</reference>
<name>A0A1E3I680_9TREE</name>
<feature type="compositionally biased region" description="Polar residues" evidence="5">
    <location>
        <begin position="1576"/>
        <end position="1593"/>
    </location>
</feature>
<feature type="region of interest" description="Disordered" evidence="5">
    <location>
        <begin position="394"/>
        <end position="434"/>
    </location>
</feature>
<feature type="compositionally biased region" description="Pro residues" evidence="5">
    <location>
        <begin position="13"/>
        <end position="23"/>
    </location>
</feature>
<dbReference type="InterPro" id="IPR032302">
    <property type="entry name" value="THOC2_N"/>
</dbReference>
<evidence type="ECO:0000256" key="2">
    <source>
        <dbReference type="ARBA" id="ARBA00007857"/>
    </source>
</evidence>
<feature type="domain" description="THO complex subunitTHOC2 C-terminal" evidence="6">
    <location>
        <begin position="1130"/>
        <end position="1452"/>
    </location>
</feature>
<feature type="compositionally biased region" description="Basic residues" evidence="5">
    <location>
        <begin position="1"/>
        <end position="11"/>
    </location>
</feature>
<feature type="compositionally biased region" description="Low complexity" evidence="5">
    <location>
        <begin position="1519"/>
        <end position="1532"/>
    </location>
</feature>
<feature type="compositionally biased region" description="Acidic residues" evidence="5">
    <location>
        <begin position="1078"/>
        <end position="1088"/>
    </location>
</feature>
<feature type="compositionally biased region" description="Basic and acidic residues" evidence="5">
    <location>
        <begin position="1539"/>
        <end position="1562"/>
    </location>
</feature>
<comment type="subcellular location">
    <subcellularLocation>
        <location evidence="1">Nucleus</location>
    </subcellularLocation>
</comment>
<dbReference type="Proteomes" id="UP000094065">
    <property type="component" value="Unassembled WGS sequence"/>
</dbReference>
<dbReference type="GO" id="GO:0006406">
    <property type="term" value="P:mRNA export from nucleus"/>
    <property type="evidence" value="ECO:0007669"/>
    <property type="project" value="InterPro"/>
</dbReference>
<evidence type="ECO:0000256" key="3">
    <source>
        <dbReference type="ARBA" id="ARBA00019596"/>
    </source>
</evidence>
<evidence type="ECO:0000259" key="8">
    <source>
        <dbReference type="Pfam" id="PF16134"/>
    </source>
</evidence>
<feature type="compositionally biased region" description="Basic and acidic residues" evidence="5">
    <location>
        <begin position="2042"/>
        <end position="2098"/>
    </location>
</feature>
<evidence type="ECO:0000259" key="6">
    <source>
        <dbReference type="Pfam" id="PF11262"/>
    </source>
</evidence>
<comment type="similarity">
    <text evidence="2">Belongs to the THOC2 family.</text>
</comment>
<proteinExistence type="inferred from homology"/>
<evidence type="ECO:0000259" key="7">
    <source>
        <dbReference type="Pfam" id="PF11732"/>
    </source>
</evidence>
<dbReference type="OrthoDB" id="29024at2759"/>
<evidence type="ECO:0000313" key="10">
    <source>
        <dbReference type="Proteomes" id="UP000094065"/>
    </source>
</evidence>
<dbReference type="Pfam" id="PF11262">
    <property type="entry name" value="Tho2"/>
    <property type="match status" value="1"/>
</dbReference>
<dbReference type="Pfam" id="PF11732">
    <property type="entry name" value="Thoc2"/>
    <property type="match status" value="1"/>
</dbReference>
<feature type="domain" description="THO complex subunit 2 N-terminal" evidence="8">
    <location>
        <begin position="36"/>
        <end position="704"/>
    </location>
</feature>
<organism evidence="9 10">
    <name type="scientific">Cryptococcus amylolentus CBS 6039</name>
    <dbReference type="NCBI Taxonomy" id="1295533"/>
    <lineage>
        <taxon>Eukaryota</taxon>
        <taxon>Fungi</taxon>
        <taxon>Dikarya</taxon>
        <taxon>Basidiomycota</taxon>
        <taxon>Agaricomycotina</taxon>
        <taxon>Tremellomycetes</taxon>
        <taxon>Tremellales</taxon>
        <taxon>Cryptococcaceae</taxon>
        <taxon>Cryptococcus</taxon>
    </lineage>
</organism>
<accession>A0A1E3I680</accession>
<evidence type="ECO:0000313" key="9">
    <source>
        <dbReference type="EMBL" id="ODN83301.1"/>
    </source>
</evidence>
<dbReference type="Pfam" id="PF16134">
    <property type="entry name" value="THOC2_N"/>
    <property type="match status" value="1"/>
</dbReference>
<dbReference type="GO" id="GO:0000445">
    <property type="term" value="C:THO complex part of transcription export complex"/>
    <property type="evidence" value="ECO:0007669"/>
    <property type="project" value="TreeGrafter"/>
</dbReference>
<feature type="region of interest" description="Disordered" evidence="5">
    <location>
        <begin position="1030"/>
        <end position="1101"/>
    </location>
</feature>
<dbReference type="EMBL" id="AWGJ01000002">
    <property type="protein sequence ID" value="ODN83301.1"/>
    <property type="molecule type" value="Genomic_DNA"/>
</dbReference>
<dbReference type="GO" id="GO:0003729">
    <property type="term" value="F:mRNA binding"/>
    <property type="evidence" value="ECO:0007669"/>
    <property type="project" value="TreeGrafter"/>
</dbReference>
<evidence type="ECO:0000256" key="5">
    <source>
        <dbReference type="SAM" id="MobiDB-lite"/>
    </source>
</evidence>
<evidence type="ECO:0000256" key="4">
    <source>
        <dbReference type="ARBA" id="ARBA00023242"/>
    </source>
</evidence>
<feature type="compositionally biased region" description="Polar residues" evidence="5">
    <location>
        <begin position="1489"/>
        <end position="1503"/>
    </location>
</feature>
<dbReference type="InterPro" id="IPR021726">
    <property type="entry name" value="THO_THOC2_N"/>
</dbReference>
<dbReference type="PANTHER" id="PTHR21597">
    <property type="entry name" value="THO2 PROTEIN"/>
    <property type="match status" value="1"/>
</dbReference>
<dbReference type="RefSeq" id="XP_018997301.1">
    <property type="nucleotide sequence ID" value="XM_019134874.1"/>
</dbReference>
<gene>
    <name evidence="9" type="ORF">L202_01470</name>
</gene>
<feature type="compositionally biased region" description="Polar residues" evidence="5">
    <location>
        <begin position="1603"/>
        <end position="1617"/>
    </location>
</feature>
<feature type="compositionally biased region" description="Low complexity" evidence="5">
    <location>
        <begin position="2014"/>
        <end position="2024"/>
    </location>
</feature>
<feature type="compositionally biased region" description="Polar residues" evidence="5">
    <location>
        <begin position="1991"/>
        <end position="2008"/>
    </location>
</feature>
<dbReference type="InterPro" id="IPR021418">
    <property type="entry name" value="THO_THOC2_C"/>
</dbReference>
<sequence length="2160" mass="237864">MPPKRGGRKARPSQPPPPPPPSLLPLLPDDLSKQLQEAVSQWDDSGTETLHTIISSLLEAIVNTSLALSAVPLLHTFVFLLKSEVDEKELTGVFEGVLDELDDAQKENFCESLVDAIEVLEDERESLAEGQTKQEGEDESRNINVLKYLLESNSLPPHIPNLLLAPDRLLSLNLHPMPRNPKALQSGLVKKNTSFFFKQRKFNLLRECSEGFSGLIVVLTSPDTLSNPADESDIDRHERAERVWGKIIRLIGYFNLSPPRVLDIILEMASCHVAYHWRFFLELLRCSPWGSAAVENAKGKGKEREPSLDWKEEEVKGIEDVVSEDGDRVLSQVLGFKFGYFRRNDAGDTPSGVVFIAALLVKHGFITLADLLPFLAPDDSEMETACQTWASSLASRSGPSNALTSTILDDDEPPSNGGSSKMDDGKKANSKPPPEQRMQLCHALLAIGDKASAEYLLARWPWIAQKHTGVADLIMKILDAAVDPIYQQICGKKDDLDYNAVAPVALEQTQLKKTTLLTLFFPVPPETATKRFEFFYPDWSESLESWTNDQEIHEKGLRWMGLIRGLGGRNARLMVKLCRIGVANFERLRQNKQTAIDSLEVEPPAHELIELLAPTTDELKPWLDIIRILLLPALSCSSASAAFDVELWDLLKLFPYTARYSLYGEWRDSTCSANGRNPCLAATNAAAQTTKEVQKALRRVTSTTSTGPSAASQSERHSARALAKQSHGNPVFVWTTAVTQVKAYPNIGEAIVDAGRYMAQLSFDVATFVMLDTLSDDRAMRLNEMGTGVALWLERLSKFVGDFNRRYANMDLYPVLQYIINRLMRGHSGDLIILEKLMSSMSGLEPVPNDGVSEAQLQAYGGGRELIREAFAATRINIAPPPEPGVPGAPGGDSVQRAGPVEKVKSVKKSLPRLVNALRNQGLAMPIWIALAQTRQAVVDKLADTPMKAMNLVQDTCHNAFIQFGDFLVDNLTSDEHVNLTPDLQQLYEDFGLEYGMAFQILRPRLNAEIEKSRQEEKAAVQARLDAARKAMNGKDAEQSATASASGVASPCKAEDSPLAPGSPVPSTPPMVSTPAPEGDDVVMEDGENSASAGTVPVPKAGSKAKAWWPSALTSTMHQTRQLLPKEANEVMSAPFFVIFWHLTTSDISYSSQSYDTAIKAIQRHISTVSSWRINANTPGAKIKIHEQQDELARLRSRVEVLKKESVTHRNFVNQTMKRRLKLESGKWFGKSIVDKSLQRILALQLHQYCFYPRAILSPCDAVFVAKFIRLAHDLGTPGFSTLFVYNNIFNDNLAACIFSCTDSEARNLGRCLALILEDLDKWHQSEEVYVKEALGITQSASGEEDQSKRLPGMLFRSKSGEEMKQMTWQEFRNLYAKFHNALTRTLISCWSEAEFMHNKNAIIVALQVIRFFPLMESNGKLVEAAVKKLQAGEVGEIPSDLKMMCTSFLSGLSKRQTIRPFVPPSAFHRSAPAAQPLASRLSKPPLQAPSTPSHSLLANENGSTASSAPGTPVPSAPAVPSGPSSSTTPVVDQAALRQKVEESRRHTEELRARAALEERKIAPSSPANHPIPNRPNLQNRMGSGAHNASLNAPTGPAARTPLSHSLSRANTPSSTMGPPDSQSEEAIRAQRAKRFQRPPPPPPSQIASATASPVPAGTDLKSATDLTLGKGVENENNTPGTPSPPADGSATRGGTPAPPSRASPSATSRNRRDGSVESRASERSRRSGKRDFQREQYRDASRDKERDRNVHREDGQDNTREAIESERRRHEEDLRRARSDDPRSGDRDESSRRHSRRDDEKRKDGRDKTERRRESRRDSRYREDESGKRKREDEYLASSRRPDYETSSSSGRRGRDKYDDRDSRRDYSGREGDRDSRDRRSSRRDDKHDSHRSSRNRGDRQDASDGRHRDGRGHSPANEAEPASQPRRASSPKPSGSPNDGGPAERGPHSLPARPTTTSAEGGALHSPASQGVPSLSARLGGMRSPPPHTNNNSVPPASQGKTSDSGPAQFRGNNLGNGNRANHGGGGWGTPDNGWGTRGTKRDEPRNEERRESGGQQQHGRESRVEEPSEEIRKEQVTQEESTKEGSGADRKRALEGKSISVASSYSGWSLENSVGGAREDSPGAAKRPKIDRNKNRPARNDGNAASRMLASGGVMKK</sequence>
<feature type="region of interest" description="Disordered" evidence="5">
    <location>
        <begin position="1473"/>
        <end position="2160"/>
    </location>
</feature>
<feature type="compositionally biased region" description="Basic and acidic residues" evidence="5">
    <location>
        <begin position="1711"/>
        <end position="1845"/>
    </location>
</feature>
<feature type="domain" description="THO complex subunitTHOC2 N-terminal" evidence="7">
    <location>
        <begin position="722"/>
        <end position="797"/>
    </location>
</feature>
<evidence type="ECO:0000256" key="1">
    <source>
        <dbReference type="ARBA" id="ARBA00004123"/>
    </source>
</evidence>
<keyword evidence="4" id="KW-0539">Nucleus</keyword>
<keyword evidence="10" id="KW-1185">Reference proteome</keyword>
<dbReference type="InterPro" id="IPR040007">
    <property type="entry name" value="Tho2"/>
</dbReference>
<dbReference type="GO" id="GO:0006397">
    <property type="term" value="P:mRNA processing"/>
    <property type="evidence" value="ECO:0007669"/>
    <property type="project" value="InterPro"/>
</dbReference>
<dbReference type="STRING" id="1295533.A0A1E3I680"/>
<feature type="compositionally biased region" description="Polar residues" evidence="5">
    <location>
        <begin position="2103"/>
        <end position="2115"/>
    </location>
</feature>
<feature type="region of interest" description="Disordered" evidence="5">
    <location>
        <begin position="1"/>
        <end position="25"/>
    </location>
</feature>